<evidence type="ECO:0000313" key="3">
    <source>
        <dbReference type="Proteomes" id="UP001595844"/>
    </source>
</evidence>
<reference evidence="3" key="1">
    <citation type="journal article" date="2019" name="Int. J. Syst. Evol. Microbiol.">
        <title>The Global Catalogue of Microorganisms (GCM) 10K type strain sequencing project: providing services to taxonomists for standard genome sequencing and annotation.</title>
        <authorList>
            <consortium name="The Broad Institute Genomics Platform"/>
            <consortium name="The Broad Institute Genome Sequencing Center for Infectious Disease"/>
            <person name="Wu L."/>
            <person name="Ma J."/>
        </authorList>
    </citation>
    <scope>NUCLEOTIDE SEQUENCE [LARGE SCALE GENOMIC DNA]</scope>
    <source>
        <strain evidence="3">IBRC-M 10490</strain>
    </source>
</reference>
<protein>
    <submittedName>
        <fullName evidence="2">Uncharacterized protein</fullName>
    </submittedName>
</protein>
<feature type="region of interest" description="Disordered" evidence="1">
    <location>
        <begin position="1"/>
        <end position="48"/>
    </location>
</feature>
<evidence type="ECO:0000313" key="2">
    <source>
        <dbReference type="EMBL" id="MFC4377733.1"/>
    </source>
</evidence>
<organism evidence="2 3">
    <name type="scientific">Nocardia halotolerans</name>
    <dbReference type="NCBI Taxonomy" id="1755878"/>
    <lineage>
        <taxon>Bacteria</taxon>
        <taxon>Bacillati</taxon>
        <taxon>Actinomycetota</taxon>
        <taxon>Actinomycetes</taxon>
        <taxon>Mycobacteriales</taxon>
        <taxon>Nocardiaceae</taxon>
        <taxon>Nocardia</taxon>
    </lineage>
</organism>
<evidence type="ECO:0000256" key="1">
    <source>
        <dbReference type="SAM" id="MobiDB-lite"/>
    </source>
</evidence>
<accession>A0ABV8VST7</accession>
<gene>
    <name evidence="2" type="ORF">ACFO5K_27010</name>
</gene>
<name>A0ABV8VST7_9NOCA</name>
<dbReference type="Proteomes" id="UP001595844">
    <property type="component" value="Unassembled WGS sequence"/>
</dbReference>
<sequence length="48" mass="4832">MSRIDLCGGDGLVTTAKNNGADTEVVNTREDGPDRTSAGPNAVGQAIS</sequence>
<dbReference type="RefSeq" id="WP_378568713.1">
    <property type="nucleotide sequence ID" value="NZ_JBHSDL010000042.1"/>
</dbReference>
<keyword evidence="3" id="KW-1185">Reference proteome</keyword>
<proteinExistence type="predicted"/>
<dbReference type="EMBL" id="JBHSDL010000042">
    <property type="protein sequence ID" value="MFC4377733.1"/>
    <property type="molecule type" value="Genomic_DNA"/>
</dbReference>
<comment type="caution">
    <text evidence="2">The sequence shown here is derived from an EMBL/GenBank/DDBJ whole genome shotgun (WGS) entry which is preliminary data.</text>
</comment>